<protein>
    <submittedName>
        <fullName evidence="8">VWA domain-containing protein</fullName>
    </submittedName>
</protein>
<feature type="region of interest" description="Disordered" evidence="5">
    <location>
        <begin position="125"/>
        <end position="145"/>
    </location>
</feature>
<comment type="subcellular location">
    <subcellularLocation>
        <location evidence="1">Secreted</location>
    </subcellularLocation>
</comment>
<evidence type="ECO:0000256" key="6">
    <source>
        <dbReference type="SAM" id="SignalP"/>
    </source>
</evidence>
<keyword evidence="2" id="KW-0964">Secreted</keyword>
<dbReference type="InterPro" id="IPR002035">
    <property type="entry name" value="VWF_A"/>
</dbReference>
<evidence type="ECO:0000313" key="9">
    <source>
        <dbReference type="Proteomes" id="UP000282926"/>
    </source>
</evidence>
<keyword evidence="4" id="KW-0106">Calcium</keyword>
<feature type="region of interest" description="Disordered" evidence="5">
    <location>
        <begin position="23"/>
        <end position="99"/>
    </location>
</feature>
<dbReference type="RefSeq" id="WP_115604588.1">
    <property type="nucleotide sequence ID" value="NZ_SADD01000013.1"/>
</dbReference>
<evidence type="ECO:0000256" key="3">
    <source>
        <dbReference type="ARBA" id="ARBA00022729"/>
    </source>
</evidence>
<feature type="compositionally biased region" description="Acidic residues" evidence="5">
    <location>
        <begin position="135"/>
        <end position="145"/>
    </location>
</feature>
<evidence type="ECO:0000256" key="5">
    <source>
        <dbReference type="SAM" id="MobiDB-lite"/>
    </source>
</evidence>
<feature type="domain" description="VWFA" evidence="7">
    <location>
        <begin position="400"/>
        <end position="598"/>
    </location>
</feature>
<comment type="caution">
    <text evidence="8">The sequence shown here is derived from an EMBL/GenBank/DDBJ whole genome shotgun (WGS) entry which is preliminary data.</text>
</comment>
<evidence type="ECO:0000256" key="2">
    <source>
        <dbReference type="ARBA" id="ARBA00022525"/>
    </source>
</evidence>
<keyword evidence="9" id="KW-1185">Reference proteome</keyword>
<dbReference type="SUPFAM" id="SSF53300">
    <property type="entry name" value="vWA-like"/>
    <property type="match status" value="1"/>
</dbReference>
<dbReference type="Pfam" id="PF18884">
    <property type="entry name" value="TSP3_bac"/>
    <property type="match status" value="2"/>
</dbReference>
<dbReference type="PANTHER" id="PTHR37467:SF1">
    <property type="entry name" value="EXPORTED CALCIUM-BINDING GLYCOPROTEIN"/>
    <property type="match status" value="1"/>
</dbReference>
<evidence type="ECO:0000313" key="8">
    <source>
        <dbReference type="EMBL" id="RVU42325.1"/>
    </source>
</evidence>
<organism evidence="8 9">
    <name type="scientific">Lujinxingia sediminis</name>
    <dbReference type="NCBI Taxonomy" id="2480984"/>
    <lineage>
        <taxon>Bacteria</taxon>
        <taxon>Deltaproteobacteria</taxon>
        <taxon>Bradymonadales</taxon>
        <taxon>Lujinxingiaceae</taxon>
        <taxon>Lujinxingia</taxon>
    </lineage>
</organism>
<dbReference type="PANTHER" id="PTHR37467">
    <property type="entry name" value="EXPORTED CALCIUM-BINDING GLYCOPROTEIN-RELATED"/>
    <property type="match status" value="1"/>
</dbReference>
<sequence length="681" mass="73676">MITISKRLTYLTIALALVALSPACSDPDGEGLLPDSDVELPDAGDAGDVDADEPDVEEPDVDDSDVEPDVEPDTGEVGYCDPQGEGWERDSDQDGLSDCEERELCTDEFDHDSDGDTLSDLEELQLGTDPCSGDSDGDGVSDDEEELLELDPLNACTFLPQYYPEPTACSDGDLWVVSACDEPASEPTEFFVNGVGNWGLGLPPAYSNYTNLTIAGASVENRHAAAVYDDPANEIAGFVLAQAPDGISSAVQAVQSKRQLLSGVGNLVQEVIGGEFDTHDYHRAAVSRYLIRSPQLRSARAMRDALLVAAAPFGSADISGLPATSGNTYTDYRVYLTTVLRDGQLITLVALAPAEKYETQDKTKFRMDDLTNTTALATATAADVLRCTRFPPADEIPQVEFLWVLDQSGSMSDDFDRVRDVAEGFFAELRNTPLDYRLGVTNMWDGGEGKLRSPPAWHRDQASFLNEIEEWVVDCQGCSGSFGGSEYGIQNARGALEYMSSNLAPAEERIRPNAEVVTVLMSDEEAETFQRTSLGSPQGQALLSDFIGYFTGRTTIFSIVTNAGEAYRQVATATGGNYYSLESPNIEESINDIIIAATGQAANYVLSDVPLSSSLRVFKDGQWVPRSRINGFDYFAATNSIAFFGDFRPSDDDPEDAPINYVSVSYRHFQVNTKPGSAGAQ</sequence>
<dbReference type="EMBL" id="SADD01000013">
    <property type="protein sequence ID" value="RVU42325.1"/>
    <property type="molecule type" value="Genomic_DNA"/>
</dbReference>
<name>A0ABY0CQK0_9DELT</name>
<dbReference type="Gene3D" id="3.40.50.410">
    <property type="entry name" value="von Willebrand factor, type A domain"/>
    <property type="match status" value="1"/>
</dbReference>
<dbReference type="InterPro" id="IPR053180">
    <property type="entry name" value="Ca-binding_acidic-repeat"/>
</dbReference>
<evidence type="ECO:0000256" key="4">
    <source>
        <dbReference type="ARBA" id="ARBA00022837"/>
    </source>
</evidence>
<dbReference type="InterPro" id="IPR036465">
    <property type="entry name" value="vWFA_dom_sf"/>
</dbReference>
<gene>
    <name evidence="8" type="ORF">EA187_17205</name>
</gene>
<reference evidence="8 9" key="1">
    <citation type="submission" date="2019-01" db="EMBL/GenBank/DDBJ databases">
        <title>Lujinxingia litoralis gen. nov., sp. nov. and Lujinxingia sediminis gen. nov., sp. nov., new members in the order Bradymonadales, isolated from coastal sediment.</title>
        <authorList>
            <person name="Li C.-M."/>
        </authorList>
    </citation>
    <scope>NUCLEOTIDE SEQUENCE [LARGE SCALE GENOMIC DNA]</scope>
    <source>
        <strain evidence="8 9">SEH01</strain>
    </source>
</reference>
<feature type="signal peptide" evidence="6">
    <location>
        <begin position="1"/>
        <end position="25"/>
    </location>
</feature>
<keyword evidence="3 6" id="KW-0732">Signal</keyword>
<feature type="compositionally biased region" description="Acidic residues" evidence="5">
    <location>
        <begin position="36"/>
        <end position="74"/>
    </location>
</feature>
<evidence type="ECO:0000259" key="7">
    <source>
        <dbReference type="PROSITE" id="PS50234"/>
    </source>
</evidence>
<dbReference type="CDD" id="cd00198">
    <property type="entry name" value="vWFA"/>
    <property type="match status" value="1"/>
</dbReference>
<dbReference type="Proteomes" id="UP000282926">
    <property type="component" value="Unassembled WGS sequence"/>
</dbReference>
<dbReference type="InterPro" id="IPR059100">
    <property type="entry name" value="TSP3_bac"/>
</dbReference>
<accession>A0ABY0CQK0</accession>
<feature type="chain" id="PRO_5045227228" evidence="6">
    <location>
        <begin position="26"/>
        <end position="681"/>
    </location>
</feature>
<evidence type="ECO:0000256" key="1">
    <source>
        <dbReference type="ARBA" id="ARBA00004613"/>
    </source>
</evidence>
<dbReference type="PROSITE" id="PS50234">
    <property type="entry name" value="VWFA"/>
    <property type="match status" value="1"/>
</dbReference>
<proteinExistence type="predicted"/>